<dbReference type="Pfam" id="PF20675">
    <property type="entry name" value="MPH2"/>
    <property type="match status" value="1"/>
</dbReference>
<feature type="domain" description="Maintenance of Photosystem II under High light 2 C-terminal" evidence="1">
    <location>
        <begin position="115"/>
        <end position="216"/>
    </location>
</feature>
<evidence type="ECO:0000313" key="3">
    <source>
        <dbReference type="Proteomes" id="UP001244341"/>
    </source>
</evidence>
<sequence>MSFALAQQAGSRALSGAFRPSRPHARSIVCNSVKADADAVNRRSALTAGLVAMGALVAAPAPKAWALIPDEEDEELLERAKANRKQRLAAQKETTRNFLKEEGVKDKQLDAELLPVQKAVFQLAKSGSQLEAGDLKGVSANLGSGWVGEFQRATSVLDASDAEKAKAAAVFDGISSLRDVANKGDLRGSKQQYVALVAALNDWASSTGLAADLKGL</sequence>
<evidence type="ECO:0000313" key="2">
    <source>
        <dbReference type="EMBL" id="WIA08778.1"/>
    </source>
</evidence>
<dbReference type="PANTHER" id="PTHR35742:SF1">
    <property type="entry name" value="THYLAKOID LUMENAL 16.5 KDA PROTEIN, CHLOROPLASTIC"/>
    <property type="match status" value="1"/>
</dbReference>
<organism evidence="2 3">
    <name type="scientific">Tetradesmus obliquus</name>
    <name type="common">Green alga</name>
    <name type="synonym">Acutodesmus obliquus</name>
    <dbReference type="NCBI Taxonomy" id="3088"/>
    <lineage>
        <taxon>Eukaryota</taxon>
        <taxon>Viridiplantae</taxon>
        <taxon>Chlorophyta</taxon>
        <taxon>core chlorophytes</taxon>
        <taxon>Chlorophyceae</taxon>
        <taxon>CS clade</taxon>
        <taxon>Sphaeropleales</taxon>
        <taxon>Scenedesmaceae</taxon>
        <taxon>Tetradesmus</taxon>
    </lineage>
</organism>
<dbReference type="EMBL" id="CP126208">
    <property type="protein sequence ID" value="WIA08778.1"/>
    <property type="molecule type" value="Genomic_DNA"/>
</dbReference>
<dbReference type="InterPro" id="IPR006311">
    <property type="entry name" value="TAT_signal"/>
</dbReference>
<proteinExistence type="predicted"/>
<dbReference type="InterPro" id="IPR038862">
    <property type="entry name" value="MPH2"/>
</dbReference>
<dbReference type="PROSITE" id="PS51318">
    <property type="entry name" value="TAT"/>
    <property type="match status" value="1"/>
</dbReference>
<reference evidence="2 3" key="1">
    <citation type="submission" date="2023-05" db="EMBL/GenBank/DDBJ databases">
        <title>A 100% complete, gapless, phased diploid assembly of the Scenedesmus obliquus UTEX 3031 genome.</title>
        <authorList>
            <person name="Biondi T.C."/>
            <person name="Hanschen E.R."/>
            <person name="Kwon T."/>
            <person name="Eng W."/>
            <person name="Kruse C.P.S."/>
            <person name="Koehler S.I."/>
            <person name="Kunde Y."/>
            <person name="Gleasner C.D."/>
            <person name="You Mak K.T."/>
            <person name="Polle J."/>
            <person name="Hovde B.T."/>
            <person name="Starkenburg S.R."/>
        </authorList>
    </citation>
    <scope>NUCLEOTIDE SEQUENCE [LARGE SCALE GENOMIC DNA]</scope>
    <source>
        <strain evidence="2 3">DOE0152z</strain>
    </source>
</reference>
<protein>
    <recommendedName>
        <fullName evidence="1">Maintenance of Photosystem II under High light 2 C-terminal domain-containing protein</fullName>
    </recommendedName>
</protein>
<dbReference type="InterPro" id="IPR049072">
    <property type="entry name" value="MPH2_C"/>
</dbReference>
<accession>A0ABY8TMT1</accession>
<dbReference type="PANTHER" id="PTHR35742">
    <property type="entry name" value="THYLAKOID LUMENAL 16.5 KDA PROTEIN, CHLOROPLASTIC"/>
    <property type="match status" value="1"/>
</dbReference>
<dbReference type="Proteomes" id="UP001244341">
    <property type="component" value="Chromosome 1b"/>
</dbReference>
<keyword evidence="3" id="KW-1185">Reference proteome</keyword>
<evidence type="ECO:0000259" key="1">
    <source>
        <dbReference type="Pfam" id="PF20675"/>
    </source>
</evidence>
<name>A0ABY8TMT1_TETOB</name>
<gene>
    <name evidence="2" type="ORF">OEZ85_008201</name>
</gene>